<evidence type="ECO:0000256" key="10">
    <source>
        <dbReference type="PIRNR" id="PIRNR006268"/>
    </source>
</evidence>
<organism evidence="13 14">
    <name type="scientific">Roseivivax sediminis</name>
    <dbReference type="NCBI Taxonomy" id="936889"/>
    <lineage>
        <taxon>Bacteria</taxon>
        <taxon>Pseudomonadati</taxon>
        <taxon>Pseudomonadota</taxon>
        <taxon>Alphaproteobacteria</taxon>
        <taxon>Rhodobacterales</taxon>
        <taxon>Roseobacteraceae</taxon>
        <taxon>Roseivivax</taxon>
    </lineage>
</organism>
<dbReference type="AlphaFoldDB" id="A0A1I1VRZ4"/>
<dbReference type="PIRSF" id="PIRSF006268">
    <property type="entry name" value="ApbE"/>
    <property type="match status" value="1"/>
</dbReference>
<protein>
    <recommendedName>
        <fullName evidence="2 10">FAD:protein FMN transferase</fullName>
        <ecNumber evidence="1 10">2.7.1.180</ecNumber>
    </recommendedName>
    <alternativeName>
        <fullName evidence="8 10">Flavin transferase</fullName>
    </alternativeName>
</protein>
<reference evidence="13 14" key="1">
    <citation type="submission" date="2016-10" db="EMBL/GenBank/DDBJ databases">
        <authorList>
            <person name="Varghese N."/>
            <person name="Submissions S."/>
        </authorList>
    </citation>
    <scope>NUCLEOTIDE SEQUENCE [LARGE SCALE GENOMIC DNA]</scope>
    <source>
        <strain evidence="14">YIM D21,KCTC 23444,ACCC 10710</strain>
    </source>
</reference>
<keyword evidence="6 10" id="KW-0274">FAD</keyword>
<keyword evidence="7 10" id="KW-0460">Magnesium</keyword>
<evidence type="ECO:0000256" key="4">
    <source>
        <dbReference type="ARBA" id="ARBA00022679"/>
    </source>
</evidence>
<evidence type="ECO:0000256" key="7">
    <source>
        <dbReference type="ARBA" id="ARBA00022842"/>
    </source>
</evidence>
<name>A0A1I1VRZ4_9RHOB</name>
<feature type="signal peptide" evidence="12">
    <location>
        <begin position="1"/>
        <end position="29"/>
    </location>
</feature>
<sequence>MPDHATTFSRRRAMGMGAAALLAPGAAFASAGLETIHGAAFGTTWRVTGPAGSGLEALRRPVDQLLAGIDRRMSPWRSDSEVGRFNSSHAGGHAISDDTATVTAAALRVAEESGGCFDPTFGPAVSHWGFGPITGGGATGWRGLALSGGRLTKAWSDLTFDPCGIAKGWALDRLADLAQAAGHADLLLDLGGELAAVGHHPSGRPWQVAIEDPRPARTGLAAALTFEAGAVATSGLRAQSYALDGRTYGHIIDPTTGEPVQGRLLSVTVLARSAMEADAWATALFAAGDAEGPALARRRGLRAVFLFDDNGLRQETTGGADHALL</sequence>
<keyword evidence="4 10" id="KW-0808">Transferase</keyword>
<dbReference type="GO" id="GO:0046872">
    <property type="term" value="F:metal ion binding"/>
    <property type="evidence" value="ECO:0007669"/>
    <property type="project" value="UniProtKB-UniRule"/>
</dbReference>
<dbReference type="EMBL" id="FOMS01000003">
    <property type="protein sequence ID" value="SFD84818.1"/>
    <property type="molecule type" value="Genomic_DNA"/>
</dbReference>
<evidence type="ECO:0000256" key="11">
    <source>
        <dbReference type="PIRSR" id="PIRSR006268-2"/>
    </source>
</evidence>
<keyword evidence="13" id="KW-0449">Lipoprotein</keyword>
<evidence type="ECO:0000313" key="14">
    <source>
        <dbReference type="Proteomes" id="UP000325289"/>
    </source>
</evidence>
<comment type="similarity">
    <text evidence="10">Belongs to the ApbE family.</text>
</comment>
<dbReference type="Gene3D" id="3.10.520.10">
    <property type="entry name" value="ApbE-like domains"/>
    <property type="match status" value="1"/>
</dbReference>
<gene>
    <name evidence="13" type="ORF">SAMN04515678_103328</name>
</gene>
<keyword evidence="14" id="KW-1185">Reference proteome</keyword>
<dbReference type="SUPFAM" id="SSF143631">
    <property type="entry name" value="ApbE-like"/>
    <property type="match status" value="1"/>
</dbReference>
<proteinExistence type="inferred from homology"/>
<dbReference type="InterPro" id="IPR024932">
    <property type="entry name" value="ApbE"/>
</dbReference>
<evidence type="ECO:0000256" key="9">
    <source>
        <dbReference type="ARBA" id="ARBA00048540"/>
    </source>
</evidence>
<dbReference type="GO" id="GO:0016740">
    <property type="term" value="F:transferase activity"/>
    <property type="evidence" value="ECO:0007669"/>
    <property type="project" value="UniProtKB-UniRule"/>
</dbReference>
<evidence type="ECO:0000256" key="12">
    <source>
        <dbReference type="SAM" id="SignalP"/>
    </source>
</evidence>
<dbReference type="PROSITE" id="PS51318">
    <property type="entry name" value="TAT"/>
    <property type="match status" value="1"/>
</dbReference>
<evidence type="ECO:0000256" key="6">
    <source>
        <dbReference type="ARBA" id="ARBA00022827"/>
    </source>
</evidence>
<dbReference type="EC" id="2.7.1.180" evidence="1 10"/>
<dbReference type="InterPro" id="IPR006311">
    <property type="entry name" value="TAT_signal"/>
</dbReference>
<feature type="chain" id="PRO_5039900073" description="FAD:protein FMN transferase" evidence="12">
    <location>
        <begin position="30"/>
        <end position="325"/>
    </location>
</feature>
<evidence type="ECO:0000256" key="3">
    <source>
        <dbReference type="ARBA" id="ARBA00022630"/>
    </source>
</evidence>
<evidence type="ECO:0000256" key="5">
    <source>
        <dbReference type="ARBA" id="ARBA00022723"/>
    </source>
</evidence>
<keyword evidence="12" id="KW-0732">Signal</keyword>
<keyword evidence="3 10" id="KW-0285">Flavoprotein</keyword>
<comment type="catalytic activity">
    <reaction evidence="9 10">
        <text>L-threonyl-[protein] + FAD = FMN-L-threonyl-[protein] + AMP + H(+)</text>
        <dbReference type="Rhea" id="RHEA:36847"/>
        <dbReference type="Rhea" id="RHEA-COMP:11060"/>
        <dbReference type="Rhea" id="RHEA-COMP:11061"/>
        <dbReference type="ChEBI" id="CHEBI:15378"/>
        <dbReference type="ChEBI" id="CHEBI:30013"/>
        <dbReference type="ChEBI" id="CHEBI:57692"/>
        <dbReference type="ChEBI" id="CHEBI:74257"/>
        <dbReference type="ChEBI" id="CHEBI:456215"/>
        <dbReference type="EC" id="2.7.1.180"/>
    </reaction>
</comment>
<dbReference type="InterPro" id="IPR003374">
    <property type="entry name" value="ApbE-like_sf"/>
</dbReference>
<accession>A0A1I1VRZ4</accession>
<feature type="binding site" evidence="11">
    <location>
        <position position="282"/>
    </location>
    <ligand>
        <name>Mg(2+)</name>
        <dbReference type="ChEBI" id="CHEBI:18420"/>
    </ligand>
</feature>
<evidence type="ECO:0000256" key="2">
    <source>
        <dbReference type="ARBA" id="ARBA00016337"/>
    </source>
</evidence>
<dbReference type="OrthoDB" id="9778595at2"/>
<evidence type="ECO:0000256" key="8">
    <source>
        <dbReference type="ARBA" id="ARBA00031306"/>
    </source>
</evidence>
<dbReference type="Proteomes" id="UP000325289">
    <property type="component" value="Unassembled WGS sequence"/>
</dbReference>
<dbReference type="Pfam" id="PF02424">
    <property type="entry name" value="ApbE"/>
    <property type="match status" value="1"/>
</dbReference>
<dbReference type="PANTHER" id="PTHR30040:SF2">
    <property type="entry name" value="FAD:PROTEIN FMN TRANSFERASE"/>
    <property type="match status" value="1"/>
</dbReference>
<feature type="binding site" evidence="11">
    <location>
        <position position="278"/>
    </location>
    <ligand>
        <name>Mg(2+)</name>
        <dbReference type="ChEBI" id="CHEBI:18420"/>
    </ligand>
</feature>
<feature type="binding site" evidence="11">
    <location>
        <position position="164"/>
    </location>
    <ligand>
        <name>Mg(2+)</name>
        <dbReference type="ChEBI" id="CHEBI:18420"/>
    </ligand>
</feature>
<dbReference type="RefSeq" id="WP_149755215.1">
    <property type="nucleotide sequence ID" value="NZ_FOMS01000003.1"/>
</dbReference>
<evidence type="ECO:0000256" key="1">
    <source>
        <dbReference type="ARBA" id="ARBA00011955"/>
    </source>
</evidence>
<comment type="cofactor">
    <cofactor evidence="11">
        <name>Mg(2+)</name>
        <dbReference type="ChEBI" id="CHEBI:18420"/>
    </cofactor>
    <cofactor evidence="11">
        <name>Mn(2+)</name>
        <dbReference type="ChEBI" id="CHEBI:29035"/>
    </cofactor>
    <text evidence="11">Magnesium. Can also use manganese.</text>
</comment>
<evidence type="ECO:0000313" key="13">
    <source>
        <dbReference type="EMBL" id="SFD84818.1"/>
    </source>
</evidence>
<keyword evidence="5 10" id="KW-0479">Metal-binding</keyword>
<dbReference type="PANTHER" id="PTHR30040">
    <property type="entry name" value="THIAMINE BIOSYNTHESIS LIPOPROTEIN APBE"/>
    <property type="match status" value="1"/>
</dbReference>